<dbReference type="Proteomes" id="UP000823388">
    <property type="component" value="Chromosome 6N"/>
</dbReference>
<comment type="caution">
    <text evidence="1">The sequence shown here is derived from an EMBL/GenBank/DDBJ whole genome shotgun (WGS) entry which is preliminary data.</text>
</comment>
<name>A0A8T0QZW5_PANVG</name>
<organism evidence="1 2">
    <name type="scientific">Panicum virgatum</name>
    <name type="common">Blackwell switchgrass</name>
    <dbReference type="NCBI Taxonomy" id="38727"/>
    <lineage>
        <taxon>Eukaryota</taxon>
        <taxon>Viridiplantae</taxon>
        <taxon>Streptophyta</taxon>
        <taxon>Embryophyta</taxon>
        <taxon>Tracheophyta</taxon>
        <taxon>Spermatophyta</taxon>
        <taxon>Magnoliopsida</taxon>
        <taxon>Liliopsida</taxon>
        <taxon>Poales</taxon>
        <taxon>Poaceae</taxon>
        <taxon>PACMAD clade</taxon>
        <taxon>Panicoideae</taxon>
        <taxon>Panicodae</taxon>
        <taxon>Paniceae</taxon>
        <taxon>Panicinae</taxon>
        <taxon>Panicum</taxon>
        <taxon>Panicum sect. Hiantes</taxon>
    </lineage>
</organism>
<evidence type="ECO:0000313" key="1">
    <source>
        <dbReference type="EMBL" id="KAG2578495.1"/>
    </source>
</evidence>
<keyword evidence="2" id="KW-1185">Reference proteome</keyword>
<proteinExistence type="predicted"/>
<accession>A0A8T0QZW5</accession>
<protein>
    <submittedName>
        <fullName evidence="1">Uncharacterized protein</fullName>
    </submittedName>
</protein>
<reference evidence="1 2" key="1">
    <citation type="submission" date="2020-05" db="EMBL/GenBank/DDBJ databases">
        <title>WGS assembly of Panicum virgatum.</title>
        <authorList>
            <person name="Lovell J.T."/>
            <person name="Jenkins J."/>
            <person name="Shu S."/>
            <person name="Juenger T.E."/>
            <person name="Schmutz J."/>
        </authorList>
    </citation>
    <scope>NUCLEOTIDE SEQUENCE [LARGE SCALE GENOMIC DNA]</scope>
    <source>
        <strain evidence="2">cv. AP13</strain>
    </source>
</reference>
<gene>
    <name evidence="1" type="ORF">PVAP13_6NG232003</name>
</gene>
<dbReference type="AlphaFoldDB" id="A0A8T0QZW5"/>
<sequence>MGDESECQITSGCQIPLSFFRLLLDFGRDIFDFSSGFVDTVGIARREFGVLIEGQKQLSES</sequence>
<dbReference type="EMBL" id="CM029048">
    <property type="protein sequence ID" value="KAG2578495.1"/>
    <property type="molecule type" value="Genomic_DNA"/>
</dbReference>
<evidence type="ECO:0000313" key="2">
    <source>
        <dbReference type="Proteomes" id="UP000823388"/>
    </source>
</evidence>